<keyword evidence="2" id="KW-1185">Reference proteome</keyword>
<feature type="non-terminal residue" evidence="1">
    <location>
        <position position="88"/>
    </location>
</feature>
<evidence type="ECO:0000313" key="1">
    <source>
        <dbReference type="EMBL" id="CAJ1939817.1"/>
    </source>
</evidence>
<sequence>MKKNINVFLQCCKVGKAKIKKKKKNMLCYATKRRSNMRGKFDSTDSEGGEEIFAGLLKTAKVLRFQKFQANGGKMKFKIKKKGWNPPK</sequence>
<reference evidence="1" key="1">
    <citation type="submission" date="2023-10" db="EMBL/GenBank/DDBJ databases">
        <authorList>
            <person name="Domelevo Entfellner J.-B."/>
        </authorList>
    </citation>
    <scope>NUCLEOTIDE SEQUENCE</scope>
</reference>
<dbReference type="AlphaFoldDB" id="A0AA86SG36"/>
<accession>A0AA86SG36</accession>
<dbReference type="Gramene" id="rna-AYBTSS11_LOCUS9355">
    <property type="protein sequence ID" value="CAJ1939817.1"/>
    <property type="gene ID" value="gene-AYBTSS11_LOCUS9355"/>
</dbReference>
<dbReference type="EMBL" id="OY731400">
    <property type="protein sequence ID" value="CAJ1939817.1"/>
    <property type="molecule type" value="Genomic_DNA"/>
</dbReference>
<organism evidence="1 2">
    <name type="scientific">Sphenostylis stenocarpa</name>
    <dbReference type="NCBI Taxonomy" id="92480"/>
    <lineage>
        <taxon>Eukaryota</taxon>
        <taxon>Viridiplantae</taxon>
        <taxon>Streptophyta</taxon>
        <taxon>Embryophyta</taxon>
        <taxon>Tracheophyta</taxon>
        <taxon>Spermatophyta</taxon>
        <taxon>Magnoliopsida</taxon>
        <taxon>eudicotyledons</taxon>
        <taxon>Gunneridae</taxon>
        <taxon>Pentapetalae</taxon>
        <taxon>rosids</taxon>
        <taxon>fabids</taxon>
        <taxon>Fabales</taxon>
        <taxon>Fabaceae</taxon>
        <taxon>Papilionoideae</taxon>
        <taxon>50 kb inversion clade</taxon>
        <taxon>NPAAA clade</taxon>
        <taxon>indigoferoid/millettioid clade</taxon>
        <taxon>Phaseoleae</taxon>
        <taxon>Sphenostylis</taxon>
    </lineage>
</organism>
<name>A0AA86SG36_9FABA</name>
<dbReference type="Proteomes" id="UP001189624">
    <property type="component" value="Chromosome 3"/>
</dbReference>
<evidence type="ECO:0000313" key="2">
    <source>
        <dbReference type="Proteomes" id="UP001189624"/>
    </source>
</evidence>
<protein>
    <submittedName>
        <fullName evidence="1">Uncharacterized protein</fullName>
    </submittedName>
</protein>
<gene>
    <name evidence="1" type="ORF">AYBTSS11_LOCUS9355</name>
</gene>
<proteinExistence type="predicted"/>